<evidence type="ECO:0000313" key="3">
    <source>
        <dbReference type="Proteomes" id="UP001605036"/>
    </source>
</evidence>
<evidence type="ECO:0000256" key="1">
    <source>
        <dbReference type="SAM" id="MobiDB-lite"/>
    </source>
</evidence>
<sequence length="218" mass="24247">MGVDVRGAAPADAEAQGASRSDRTEVTSVGIPYPAESVDGRVATGPRFPEYHDERQTEGAVPSPWFPRHSVDVATAKYHVEAFECRSDFAYRRPFPCFLDLDDSLAGLVARSKPRLSVCKRSRSGFPYEGSTTSGSSLFEGRAGIESECFKGPRHSQGYLDRGRHRETHKSMHRRDTRVMETIDQCGNSDYTNCHTAIFISDEFPGTEINEEHRAEPT</sequence>
<protein>
    <submittedName>
        <fullName evidence="2">Uncharacterized protein</fullName>
    </submittedName>
</protein>
<reference evidence="2 3" key="1">
    <citation type="submission" date="2024-09" db="EMBL/GenBank/DDBJ databases">
        <title>Chromosome-scale assembly of Riccia fluitans.</title>
        <authorList>
            <person name="Paukszto L."/>
            <person name="Sawicki J."/>
            <person name="Karawczyk K."/>
            <person name="Piernik-Szablinska J."/>
            <person name="Szczecinska M."/>
            <person name="Mazdziarz M."/>
        </authorList>
    </citation>
    <scope>NUCLEOTIDE SEQUENCE [LARGE SCALE GENOMIC DNA]</scope>
    <source>
        <strain evidence="2">Rf_01</strain>
        <tissue evidence="2">Aerial parts of the thallus</tissue>
    </source>
</reference>
<accession>A0ABD1Y718</accession>
<evidence type="ECO:0000313" key="2">
    <source>
        <dbReference type="EMBL" id="KAL2622209.1"/>
    </source>
</evidence>
<dbReference type="EMBL" id="JBHFFA010000006">
    <property type="protein sequence ID" value="KAL2622209.1"/>
    <property type="molecule type" value="Genomic_DNA"/>
</dbReference>
<feature type="compositionally biased region" description="Low complexity" evidence="1">
    <location>
        <begin position="8"/>
        <end position="18"/>
    </location>
</feature>
<feature type="region of interest" description="Disordered" evidence="1">
    <location>
        <begin position="1"/>
        <end position="29"/>
    </location>
</feature>
<gene>
    <name evidence="2" type="ORF">R1flu_002414</name>
</gene>
<dbReference type="AlphaFoldDB" id="A0ABD1Y718"/>
<name>A0ABD1Y718_9MARC</name>
<keyword evidence="3" id="KW-1185">Reference proteome</keyword>
<comment type="caution">
    <text evidence="2">The sequence shown here is derived from an EMBL/GenBank/DDBJ whole genome shotgun (WGS) entry which is preliminary data.</text>
</comment>
<dbReference type="Proteomes" id="UP001605036">
    <property type="component" value="Unassembled WGS sequence"/>
</dbReference>
<organism evidence="2 3">
    <name type="scientific">Riccia fluitans</name>
    <dbReference type="NCBI Taxonomy" id="41844"/>
    <lineage>
        <taxon>Eukaryota</taxon>
        <taxon>Viridiplantae</taxon>
        <taxon>Streptophyta</taxon>
        <taxon>Embryophyta</taxon>
        <taxon>Marchantiophyta</taxon>
        <taxon>Marchantiopsida</taxon>
        <taxon>Marchantiidae</taxon>
        <taxon>Marchantiales</taxon>
        <taxon>Ricciaceae</taxon>
        <taxon>Riccia</taxon>
    </lineage>
</organism>
<proteinExistence type="predicted"/>